<dbReference type="CDD" id="cd14750">
    <property type="entry name" value="PBP2_TMBP"/>
    <property type="match status" value="1"/>
</dbReference>
<evidence type="ECO:0000256" key="3">
    <source>
        <dbReference type="ARBA" id="ARBA00022729"/>
    </source>
</evidence>
<gene>
    <name evidence="4" type="ORF">RNC47_31100</name>
</gene>
<proteinExistence type="inferred from homology"/>
<keyword evidence="3" id="KW-0732">Signal</keyword>
<keyword evidence="5" id="KW-1185">Reference proteome</keyword>
<dbReference type="RefSeq" id="WP_311603576.1">
    <property type="nucleotide sequence ID" value="NZ_JAVREM010000072.1"/>
</dbReference>
<protein>
    <submittedName>
        <fullName evidence="4">ABC transporter substrate-binding protein</fullName>
    </submittedName>
</protein>
<keyword evidence="2" id="KW-0813">Transport</keyword>
<dbReference type="Pfam" id="PF01547">
    <property type="entry name" value="SBP_bac_1"/>
    <property type="match status" value="1"/>
</dbReference>
<accession>A0ABU2LYX5</accession>
<dbReference type="PANTHER" id="PTHR43649">
    <property type="entry name" value="ARABINOSE-BINDING PROTEIN-RELATED"/>
    <property type="match status" value="1"/>
</dbReference>
<dbReference type="Gene3D" id="3.40.190.10">
    <property type="entry name" value="Periplasmic binding protein-like II"/>
    <property type="match status" value="2"/>
</dbReference>
<sequence length="397" mass="42801">MGPAKGSITWYAINFGPDGLPQRLVDAFEEEHPDISVTYQAAPNNTDTMRATLTTEISGGSGAIDVYNGDVVWPSQFGSAQLAMPLDAHLPDDFWDRFPEERADVTLHDGEHLAAPLYVDTGFLFYRADLLEKHDLPVPETWEELADTAAKLQRAGDVRYGYVAQWANYEGLTVNWTELSAAAGGHSVDDGAAAIDSPENRRVLDFMRRLLDEGVAPAAMTSFQEQQSLQTFVEGEAAFHRNWSYAWSEANTPESPIAGKIGVSALPAFEGEDRPGPSGTGGWNLMINPHSDAIGAGLAFIEWMTGPTAQRMLAESSVLPAVDEVLNDRELQRDNPTLAAAARVPLVSRPSDSPRYAQVSNGIFTNINGSLAGSVPPGSALRAAQHDIGKALKGRAL</sequence>
<dbReference type="InterPro" id="IPR050490">
    <property type="entry name" value="Bact_solute-bd_prot1"/>
</dbReference>
<dbReference type="Proteomes" id="UP001183420">
    <property type="component" value="Unassembled WGS sequence"/>
</dbReference>
<reference evidence="5" key="1">
    <citation type="submission" date="2023-07" db="EMBL/GenBank/DDBJ databases">
        <title>30 novel species of actinomycetes from the DSMZ collection.</title>
        <authorList>
            <person name="Nouioui I."/>
        </authorList>
    </citation>
    <scope>NUCLEOTIDE SEQUENCE [LARGE SCALE GENOMIC DNA]</scope>
    <source>
        <strain evidence="5">DSM 44918</strain>
    </source>
</reference>
<evidence type="ECO:0000256" key="2">
    <source>
        <dbReference type="ARBA" id="ARBA00022448"/>
    </source>
</evidence>
<dbReference type="SUPFAM" id="SSF53850">
    <property type="entry name" value="Periplasmic binding protein-like II"/>
    <property type="match status" value="1"/>
</dbReference>
<dbReference type="EMBL" id="JAVREM010000072">
    <property type="protein sequence ID" value="MDT0322769.1"/>
    <property type="molecule type" value="Genomic_DNA"/>
</dbReference>
<evidence type="ECO:0000313" key="5">
    <source>
        <dbReference type="Proteomes" id="UP001183420"/>
    </source>
</evidence>
<dbReference type="InterPro" id="IPR006059">
    <property type="entry name" value="SBP"/>
</dbReference>
<organism evidence="4 5">
    <name type="scientific">Streptomyces millisiae</name>
    <dbReference type="NCBI Taxonomy" id="3075542"/>
    <lineage>
        <taxon>Bacteria</taxon>
        <taxon>Bacillati</taxon>
        <taxon>Actinomycetota</taxon>
        <taxon>Actinomycetes</taxon>
        <taxon>Kitasatosporales</taxon>
        <taxon>Streptomycetaceae</taxon>
        <taxon>Streptomyces</taxon>
    </lineage>
</organism>
<evidence type="ECO:0000313" key="4">
    <source>
        <dbReference type="EMBL" id="MDT0322769.1"/>
    </source>
</evidence>
<dbReference type="PANTHER" id="PTHR43649:SF34">
    <property type="entry name" value="ABC TRANSPORTER PERIPLASMIC-BINDING PROTEIN YCJN-RELATED"/>
    <property type="match status" value="1"/>
</dbReference>
<evidence type="ECO:0000256" key="1">
    <source>
        <dbReference type="ARBA" id="ARBA00008520"/>
    </source>
</evidence>
<comment type="similarity">
    <text evidence="1">Belongs to the bacterial solute-binding protein 1 family.</text>
</comment>
<comment type="caution">
    <text evidence="4">The sequence shown here is derived from an EMBL/GenBank/DDBJ whole genome shotgun (WGS) entry which is preliminary data.</text>
</comment>
<name>A0ABU2LYX5_9ACTN</name>